<dbReference type="EMBL" id="OU015570">
    <property type="protein sequence ID" value="CAG5101441.1"/>
    <property type="molecule type" value="Genomic_DNA"/>
</dbReference>
<evidence type="ECO:0000313" key="1">
    <source>
        <dbReference type="EMBL" id="CAG5101441.1"/>
    </source>
</evidence>
<proteinExistence type="predicted"/>
<sequence length="150" mass="17328">MTCSYNCFRSFKGRLVFFLGLNNISDHKPIEQGFQTLMKSKIFDISIFPTSRNAPQFEKMWSSSDFEELSMERFNSSTIILLYTFLARSVQTFAPAMIFKKTHPTNPSCEGLFSFTGSFHQLENFLLQNTKTRQFIENLNQTNSKVTSSN</sequence>
<name>A0ABN7SI57_OIKDI</name>
<gene>
    <name evidence="1" type="ORF">OKIOD_LOCUS8650</name>
</gene>
<dbReference type="Proteomes" id="UP001158576">
    <property type="component" value="Chromosome YSR"/>
</dbReference>
<evidence type="ECO:0000313" key="2">
    <source>
        <dbReference type="Proteomes" id="UP001158576"/>
    </source>
</evidence>
<protein>
    <submittedName>
        <fullName evidence="1">Oidioi.mRNA.OKI2018_I69.YSR.g17092.t1.cds</fullName>
    </submittedName>
</protein>
<organism evidence="1 2">
    <name type="scientific">Oikopleura dioica</name>
    <name type="common">Tunicate</name>
    <dbReference type="NCBI Taxonomy" id="34765"/>
    <lineage>
        <taxon>Eukaryota</taxon>
        <taxon>Metazoa</taxon>
        <taxon>Chordata</taxon>
        <taxon>Tunicata</taxon>
        <taxon>Appendicularia</taxon>
        <taxon>Copelata</taxon>
        <taxon>Oikopleuridae</taxon>
        <taxon>Oikopleura</taxon>
    </lineage>
</organism>
<reference evidence="1 2" key="1">
    <citation type="submission" date="2021-04" db="EMBL/GenBank/DDBJ databases">
        <authorList>
            <person name="Bliznina A."/>
        </authorList>
    </citation>
    <scope>NUCLEOTIDE SEQUENCE [LARGE SCALE GENOMIC DNA]</scope>
</reference>
<keyword evidence="2" id="KW-1185">Reference proteome</keyword>
<accession>A0ABN7SI57</accession>